<dbReference type="AlphaFoldDB" id="A0AAE0KNC7"/>
<evidence type="ECO:0000313" key="3">
    <source>
        <dbReference type="Proteomes" id="UP001190700"/>
    </source>
</evidence>
<proteinExistence type="predicted"/>
<comment type="caution">
    <text evidence="2">The sequence shown here is derived from an EMBL/GenBank/DDBJ whole genome shotgun (WGS) entry which is preliminary data.</text>
</comment>
<feature type="region of interest" description="Disordered" evidence="1">
    <location>
        <begin position="1"/>
        <end position="31"/>
    </location>
</feature>
<sequence length="122" mass="13084">ETAQRPPADTFSPQATAQRPPADTFSPQATREVPAAAAAASACSDALDGDKDILAVRTAETMVPTTGSRTLLQVQSVTATQTDSASRVDLRLIPSFLHAAWLQRDRQSRSRMILLYGSTIEN</sequence>
<protein>
    <submittedName>
        <fullName evidence="2">Uncharacterized protein</fullName>
    </submittedName>
</protein>
<dbReference type="EMBL" id="LGRX02023198">
    <property type="protein sequence ID" value="KAK3254780.1"/>
    <property type="molecule type" value="Genomic_DNA"/>
</dbReference>
<evidence type="ECO:0000256" key="1">
    <source>
        <dbReference type="SAM" id="MobiDB-lite"/>
    </source>
</evidence>
<accession>A0AAE0KNC7</accession>
<gene>
    <name evidence="2" type="ORF">CYMTET_36011</name>
</gene>
<feature type="non-terminal residue" evidence="2">
    <location>
        <position position="1"/>
    </location>
</feature>
<organism evidence="2 3">
    <name type="scientific">Cymbomonas tetramitiformis</name>
    <dbReference type="NCBI Taxonomy" id="36881"/>
    <lineage>
        <taxon>Eukaryota</taxon>
        <taxon>Viridiplantae</taxon>
        <taxon>Chlorophyta</taxon>
        <taxon>Pyramimonadophyceae</taxon>
        <taxon>Pyramimonadales</taxon>
        <taxon>Pyramimonadaceae</taxon>
        <taxon>Cymbomonas</taxon>
    </lineage>
</organism>
<reference evidence="2 3" key="1">
    <citation type="journal article" date="2015" name="Genome Biol. Evol.">
        <title>Comparative Genomics of a Bacterivorous Green Alga Reveals Evolutionary Causalities and Consequences of Phago-Mixotrophic Mode of Nutrition.</title>
        <authorList>
            <person name="Burns J.A."/>
            <person name="Paasch A."/>
            <person name="Narechania A."/>
            <person name="Kim E."/>
        </authorList>
    </citation>
    <scope>NUCLEOTIDE SEQUENCE [LARGE SCALE GENOMIC DNA]</scope>
    <source>
        <strain evidence="2 3">PLY_AMNH</strain>
    </source>
</reference>
<keyword evidence="3" id="KW-1185">Reference proteome</keyword>
<name>A0AAE0KNC7_9CHLO</name>
<dbReference type="Proteomes" id="UP001190700">
    <property type="component" value="Unassembled WGS sequence"/>
</dbReference>
<evidence type="ECO:0000313" key="2">
    <source>
        <dbReference type="EMBL" id="KAK3254780.1"/>
    </source>
</evidence>